<dbReference type="EMBL" id="BAAAVV010000002">
    <property type="protein sequence ID" value="GAA3162299.1"/>
    <property type="molecule type" value="Genomic_DNA"/>
</dbReference>
<evidence type="ECO:0000313" key="1">
    <source>
        <dbReference type="EMBL" id="GAA3162299.1"/>
    </source>
</evidence>
<dbReference type="Gene3D" id="2.30.110.10">
    <property type="entry name" value="Electron Transport, Fmn-binding Protein, Chain A"/>
    <property type="match status" value="1"/>
</dbReference>
<protein>
    <recommendedName>
        <fullName evidence="3">Pyridoxamine 5'-phosphate oxidase</fullName>
    </recommendedName>
</protein>
<dbReference type="InterPro" id="IPR012349">
    <property type="entry name" value="Split_barrel_FMN-bd"/>
</dbReference>
<accession>A0ABP6NZ89</accession>
<sequence length="153" mass="16019">MATLDEDRTLLVLDDADCRRLLAGQGVGRLGFSDGALPAIIPVSYFLRGDDVLIPADQRNPVVAAVRRAVVVFEVGVLDPVSRSGWSVSAVGPSRVITDPRAIAAIDAGGLALGPPAPSRCYISVQPGLLRGWRMGPPWDGHDSTWAAHSAAG</sequence>
<dbReference type="InterPro" id="IPR024747">
    <property type="entry name" value="Pyridox_Oxase-rel"/>
</dbReference>
<gene>
    <name evidence="1" type="ORF">GCM10010531_12570</name>
</gene>
<reference evidence="2" key="1">
    <citation type="journal article" date="2019" name="Int. J. Syst. Evol. Microbiol.">
        <title>The Global Catalogue of Microorganisms (GCM) 10K type strain sequencing project: providing services to taxonomists for standard genome sequencing and annotation.</title>
        <authorList>
            <consortium name="The Broad Institute Genomics Platform"/>
            <consortium name="The Broad Institute Genome Sequencing Center for Infectious Disease"/>
            <person name="Wu L."/>
            <person name="Ma J."/>
        </authorList>
    </citation>
    <scope>NUCLEOTIDE SEQUENCE [LARGE SCALE GENOMIC DNA]</scope>
    <source>
        <strain evidence="2">JCM 15614</strain>
    </source>
</reference>
<proteinExistence type="predicted"/>
<dbReference type="Pfam" id="PF12900">
    <property type="entry name" value="Pyridox_ox_2"/>
    <property type="match status" value="1"/>
</dbReference>
<name>A0ABP6NZ89_9ACTN</name>
<evidence type="ECO:0008006" key="3">
    <source>
        <dbReference type="Google" id="ProtNLM"/>
    </source>
</evidence>
<evidence type="ECO:0000313" key="2">
    <source>
        <dbReference type="Proteomes" id="UP001499924"/>
    </source>
</evidence>
<dbReference type="SUPFAM" id="SSF50475">
    <property type="entry name" value="FMN-binding split barrel"/>
    <property type="match status" value="1"/>
</dbReference>
<dbReference type="Proteomes" id="UP001499924">
    <property type="component" value="Unassembled WGS sequence"/>
</dbReference>
<organism evidence="1 2">
    <name type="scientific">Blastococcus jejuensis</name>
    <dbReference type="NCBI Taxonomy" id="351224"/>
    <lineage>
        <taxon>Bacteria</taxon>
        <taxon>Bacillati</taxon>
        <taxon>Actinomycetota</taxon>
        <taxon>Actinomycetes</taxon>
        <taxon>Geodermatophilales</taxon>
        <taxon>Geodermatophilaceae</taxon>
        <taxon>Blastococcus</taxon>
    </lineage>
</organism>
<keyword evidence="2" id="KW-1185">Reference proteome</keyword>
<dbReference type="RefSeq" id="WP_344687814.1">
    <property type="nucleotide sequence ID" value="NZ_BAAAVV010000002.1"/>
</dbReference>
<comment type="caution">
    <text evidence="1">The sequence shown here is derived from an EMBL/GenBank/DDBJ whole genome shotgun (WGS) entry which is preliminary data.</text>
</comment>